<evidence type="ECO:0000313" key="1">
    <source>
        <dbReference type="EMBL" id="THW88294.1"/>
    </source>
</evidence>
<accession>A0A4S9B6E6</accession>
<sequence>MPLRSHYPQEDVVTKLRPILRQGFSLLANLEEFSSVQDDLFLAFWDPAIDHVFPDEEWEDTKS</sequence>
<comment type="caution">
    <text evidence="1">The sequence shown here is derived from an EMBL/GenBank/DDBJ whole genome shotgun (WGS) entry which is preliminary data.</text>
</comment>
<proteinExistence type="predicted"/>
<evidence type="ECO:0000313" key="2">
    <source>
        <dbReference type="Proteomes" id="UP000304928"/>
    </source>
</evidence>
<dbReference type="AlphaFoldDB" id="A0A4S9B6E6"/>
<dbReference type="Proteomes" id="UP000304928">
    <property type="component" value="Unassembled WGS sequence"/>
</dbReference>
<organism evidence="1 2">
    <name type="scientific">Aureobasidium pullulans</name>
    <name type="common">Black yeast</name>
    <name type="synonym">Pullularia pullulans</name>
    <dbReference type="NCBI Taxonomy" id="5580"/>
    <lineage>
        <taxon>Eukaryota</taxon>
        <taxon>Fungi</taxon>
        <taxon>Dikarya</taxon>
        <taxon>Ascomycota</taxon>
        <taxon>Pezizomycotina</taxon>
        <taxon>Dothideomycetes</taxon>
        <taxon>Dothideomycetidae</taxon>
        <taxon>Dothideales</taxon>
        <taxon>Saccotheciaceae</taxon>
        <taxon>Aureobasidium</taxon>
    </lineage>
</organism>
<gene>
    <name evidence="1" type="ORF">D6D15_06086</name>
</gene>
<name>A0A4S9B6E6_AURPU</name>
<protein>
    <submittedName>
        <fullName evidence="1">Uncharacterized protein</fullName>
    </submittedName>
</protein>
<reference evidence="1 2" key="1">
    <citation type="submission" date="2018-10" db="EMBL/GenBank/DDBJ databases">
        <title>Fifty Aureobasidium pullulans genomes reveal a recombining polyextremotolerant generalist.</title>
        <authorList>
            <person name="Gostincar C."/>
            <person name="Turk M."/>
            <person name="Zajc J."/>
            <person name="Gunde-Cimerman N."/>
        </authorList>
    </citation>
    <scope>NUCLEOTIDE SEQUENCE [LARGE SCALE GENOMIC DNA]</scope>
    <source>
        <strain evidence="1 2">EXF-10507</strain>
    </source>
</reference>
<dbReference type="EMBL" id="QZAR01000105">
    <property type="protein sequence ID" value="THW88294.1"/>
    <property type="molecule type" value="Genomic_DNA"/>
</dbReference>